<feature type="binding site" evidence="10">
    <location>
        <position position="183"/>
    </location>
    <ligand>
        <name>[4Fe-4S] cluster</name>
        <dbReference type="ChEBI" id="CHEBI:49883"/>
        <label>2</label>
    </ligand>
</feature>
<feature type="binding site" evidence="10">
    <location>
        <position position="149"/>
    </location>
    <ligand>
        <name>[4Fe-4S] cluster</name>
        <dbReference type="ChEBI" id="CHEBI:49883"/>
        <label>2</label>
    </ligand>
</feature>
<comment type="caution">
    <text evidence="10">Lacks conserved residue(s) required for the propagation of feature annotation.</text>
</comment>
<evidence type="ECO:0000256" key="6">
    <source>
        <dbReference type="ARBA" id="ARBA00022982"/>
    </source>
</evidence>
<feature type="domain" description="4Fe-4S ferredoxin-type" evidence="11">
    <location>
        <begin position="238"/>
        <end position="268"/>
    </location>
</feature>
<evidence type="ECO:0000256" key="9">
    <source>
        <dbReference type="ARBA" id="ARBA00023136"/>
    </source>
</evidence>
<feature type="binding site" evidence="10">
    <location>
        <position position="53"/>
    </location>
    <ligand>
        <name>[4Fe-4S] cluster</name>
        <dbReference type="ChEBI" id="CHEBI:49883"/>
        <label>1</label>
    </ligand>
</feature>
<comment type="subcellular location">
    <subcellularLocation>
        <location evidence="10">Cell membrane</location>
    </subcellularLocation>
</comment>
<evidence type="ECO:0000313" key="13">
    <source>
        <dbReference type="EMBL" id="QSQ09523.1"/>
    </source>
</evidence>
<dbReference type="KEGG" id="kme:H0A61_01894"/>
<comment type="function">
    <text evidence="10">Part of a membrane-bound complex that couples electron transfer with translocation of ions across the membrane.</text>
</comment>
<comment type="cofactor">
    <cofactor evidence="10">
        <name>[4Fe-4S] cluster</name>
        <dbReference type="ChEBI" id="CHEBI:49883"/>
    </cofactor>
    <text evidence="10">Binds 3 [4Fe-4S] clusters.</text>
</comment>
<dbReference type="CDD" id="cd10549">
    <property type="entry name" value="MtMvhB_like"/>
    <property type="match status" value="2"/>
</dbReference>
<dbReference type="AlphaFoldDB" id="A0A8A0RMP3"/>
<dbReference type="EMBL" id="CP059066">
    <property type="protein sequence ID" value="QSQ09523.1"/>
    <property type="molecule type" value="Genomic_DNA"/>
</dbReference>
<dbReference type="Pfam" id="PF14697">
    <property type="entry name" value="Fer4_21"/>
    <property type="match status" value="2"/>
</dbReference>
<evidence type="ECO:0000256" key="8">
    <source>
        <dbReference type="ARBA" id="ARBA00023014"/>
    </source>
</evidence>
<proteinExistence type="inferred from homology"/>
<dbReference type="PANTHER" id="PTHR43560:SF1">
    <property type="entry name" value="ION-TRANSLOCATING OXIDOREDUCTASE COMPLEX SUBUNIT B"/>
    <property type="match status" value="1"/>
</dbReference>
<keyword evidence="6 10" id="KW-0249">Electron transport</keyword>
<organism evidence="13 14">
    <name type="scientific">Koleobacter methoxysyntrophicus</name>
    <dbReference type="NCBI Taxonomy" id="2751313"/>
    <lineage>
        <taxon>Bacteria</taxon>
        <taxon>Bacillati</taxon>
        <taxon>Bacillota</taxon>
        <taxon>Clostridia</taxon>
        <taxon>Koleobacterales</taxon>
        <taxon>Koleobacteraceae</taxon>
        <taxon>Koleobacter</taxon>
    </lineage>
</organism>
<dbReference type="InterPro" id="IPR017896">
    <property type="entry name" value="4Fe4S_Fe-S-bd"/>
</dbReference>
<evidence type="ECO:0000256" key="5">
    <source>
        <dbReference type="ARBA" id="ARBA00022967"/>
    </source>
</evidence>
<dbReference type="InterPro" id="IPR010207">
    <property type="entry name" value="Elect_transpt_cplx_RnfB/RsxB"/>
</dbReference>
<dbReference type="GO" id="GO:0009055">
    <property type="term" value="F:electron transfer activity"/>
    <property type="evidence" value="ECO:0007669"/>
    <property type="project" value="InterPro"/>
</dbReference>
<feature type="binding site" evidence="10">
    <location>
        <position position="143"/>
    </location>
    <ligand>
        <name>[4Fe-4S] cluster</name>
        <dbReference type="ChEBI" id="CHEBI:49883"/>
        <label>2</label>
    </ligand>
</feature>
<keyword evidence="3 10" id="KW-0479">Metal-binding</keyword>
<keyword evidence="9 10" id="KW-0472">Membrane</keyword>
<feature type="region of interest" description="Hydrophobic" evidence="10">
    <location>
        <begin position="1"/>
        <end position="27"/>
    </location>
</feature>
<evidence type="ECO:0000256" key="3">
    <source>
        <dbReference type="ARBA" id="ARBA00022723"/>
    </source>
</evidence>
<name>A0A8A0RMP3_9FIRM</name>
<evidence type="ECO:0000256" key="1">
    <source>
        <dbReference type="ARBA" id="ARBA00022448"/>
    </source>
</evidence>
<feature type="binding site" evidence="10">
    <location>
        <position position="50"/>
    </location>
    <ligand>
        <name>[4Fe-4S] cluster</name>
        <dbReference type="ChEBI" id="CHEBI:49883"/>
        <label>1</label>
    </ligand>
</feature>
<feature type="binding site" evidence="10">
    <location>
        <position position="75"/>
    </location>
    <ligand>
        <name>[4Fe-4S] cluster</name>
        <dbReference type="ChEBI" id="CHEBI:49883"/>
        <label>1</label>
    </ligand>
</feature>
<feature type="domain" description="4Fe-4S ferredoxin-type" evidence="11">
    <location>
        <begin position="270"/>
        <end position="294"/>
    </location>
</feature>
<gene>
    <name evidence="13" type="primary">rsxB_4</name>
    <name evidence="10" type="synonym">rnfB</name>
    <name evidence="13" type="ORF">H0A61_01894</name>
</gene>
<dbReference type="InterPro" id="IPR007202">
    <property type="entry name" value="4Fe-4S_dom"/>
</dbReference>
<dbReference type="PANTHER" id="PTHR43560">
    <property type="entry name" value="ION-TRANSLOCATING OXIDOREDUCTASE COMPLEX SUBUNIT B"/>
    <property type="match status" value="1"/>
</dbReference>
<evidence type="ECO:0000259" key="11">
    <source>
        <dbReference type="PROSITE" id="PS51379"/>
    </source>
</evidence>
<dbReference type="Gene3D" id="1.10.15.40">
    <property type="entry name" value="Electron transport complex subunit B, putative Fe-S cluster"/>
    <property type="match status" value="1"/>
</dbReference>
<feature type="domain" description="4Fe-4S ferredoxin-type" evidence="11">
    <location>
        <begin position="130"/>
        <end position="163"/>
    </location>
</feature>
<dbReference type="SUPFAM" id="SSF54862">
    <property type="entry name" value="4Fe-4S ferredoxins"/>
    <property type="match status" value="3"/>
</dbReference>
<dbReference type="Pfam" id="PF00037">
    <property type="entry name" value="Fer4"/>
    <property type="match status" value="2"/>
</dbReference>
<feature type="binding site" evidence="10">
    <location>
        <position position="58"/>
    </location>
    <ligand>
        <name>[4Fe-4S] cluster</name>
        <dbReference type="ChEBI" id="CHEBI:49883"/>
        <label>1</label>
    </ligand>
</feature>
<accession>A0A8A0RMP3</accession>
<dbReference type="EC" id="7.-.-.-" evidence="10"/>
<protein>
    <recommendedName>
        <fullName evidence="10">Ion-translocating oxidoreductase complex subunit B</fullName>
        <ecNumber evidence="10">7.-.-.-</ecNumber>
    </recommendedName>
    <alternativeName>
        <fullName evidence="10">Rnf electron transport complex subunit B</fullName>
    </alternativeName>
</protein>
<dbReference type="InterPro" id="IPR017900">
    <property type="entry name" value="4Fe4S_Fe_S_CS"/>
</dbReference>
<feature type="binding site" evidence="10">
    <location>
        <position position="176"/>
    </location>
    <ligand>
        <name>[4Fe-4S] cluster</name>
        <dbReference type="ChEBI" id="CHEBI:49883"/>
        <label>3</label>
    </ligand>
</feature>
<dbReference type="InterPro" id="IPR050395">
    <property type="entry name" value="4Fe4S_Ferredoxin_RnfB"/>
</dbReference>
<keyword evidence="8 10" id="KW-0411">Iron-sulfur</keyword>
<dbReference type="RefSeq" id="WP_206706878.1">
    <property type="nucleotide sequence ID" value="NZ_CP059066.1"/>
</dbReference>
<comment type="similarity">
    <text evidence="10">Belongs to the 4Fe4S bacterial-type ferredoxin family. RnfB subfamily.</text>
</comment>
<dbReference type="Pfam" id="PF04060">
    <property type="entry name" value="FeS"/>
    <property type="match status" value="1"/>
</dbReference>
<dbReference type="PROSITE" id="PS00198">
    <property type="entry name" value="4FE4S_FER_1"/>
    <property type="match status" value="2"/>
</dbReference>
<dbReference type="Gene3D" id="3.30.70.20">
    <property type="match status" value="3"/>
</dbReference>
<keyword evidence="14" id="KW-1185">Reference proteome</keyword>
<evidence type="ECO:0000256" key="2">
    <source>
        <dbReference type="ARBA" id="ARBA00022485"/>
    </source>
</evidence>
<keyword evidence="1 10" id="KW-0813">Transport</keyword>
<feature type="binding site" evidence="10">
    <location>
        <position position="179"/>
    </location>
    <ligand>
        <name>[4Fe-4S] cluster</name>
        <dbReference type="ChEBI" id="CHEBI:49883"/>
        <label>3</label>
    </ligand>
</feature>
<feature type="binding site" evidence="10">
    <location>
        <position position="139"/>
    </location>
    <ligand>
        <name>[4Fe-4S] cluster</name>
        <dbReference type="ChEBI" id="CHEBI:49883"/>
        <label>2</label>
    </ligand>
</feature>
<evidence type="ECO:0000256" key="7">
    <source>
        <dbReference type="ARBA" id="ARBA00023004"/>
    </source>
</evidence>
<sequence>MNNILLVSLLSMGGIGAFFGIILAVASKKFAVEVDPRFEAINEVLPGANCGACGYPGCSGLADAIVKGSAQINGCPVGGEETACKIAEIMGVEAEPGTERKVARLLCRGGRNEAVDIAEYHGVMDCKAANAVSGGPKGCRFGCLGFGSCADVCPFNAIQMNENRLPVVDADRCTGCGKCVEVCPRGLFELVGISREVHVGCRSIEKGKDVRKVCTIGCIACKACERACPFDAIKVENNLARIDYEKCTNCMKCVEACPTKTIYSVFPERKKAVITEDCIGCSLCKKVCPVGAIEGDRKQIHIVDEEKCIGCSLCYEKCPRDAIKMIRRMQEK</sequence>
<dbReference type="GO" id="GO:0051539">
    <property type="term" value="F:4 iron, 4 sulfur cluster binding"/>
    <property type="evidence" value="ECO:0007669"/>
    <property type="project" value="UniProtKB-UniRule"/>
</dbReference>
<evidence type="ECO:0000313" key="14">
    <source>
        <dbReference type="Proteomes" id="UP000662904"/>
    </source>
</evidence>
<keyword evidence="5 10" id="KW-1278">Translocase</keyword>
<evidence type="ECO:0000256" key="10">
    <source>
        <dbReference type="HAMAP-Rule" id="MF_00463"/>
    </source>
</evidence>
<comment type="subunit">
    <text evidence="10">The complex is composed of six subunits: RnfA, RnfB, RnfC, RnfD, RnfE and RnfG.</text>
</comment>
<keyword evidence="7 10" id="KW-0408">Iron</keyword>
<evidence type="ECO:0000256" key="4">
    <source>
        <dbReference type="ARBA" id="ARBA00022737"/>
    </source>
</evidence>
<dbReference type="PROSITE" id="PS51656">
    <property type="entry name" value="4FE4S"/>
    <property type="match status" value="1"/>
</dbReference>
<reference evidence="13" key="1">
    <citation type="submission" date="2020-07" db="EMBL/GenBank/DDBJ databases">
        <title>Koleobacter methoxysyntrophicus gen. nov., sp. nov., a novel anaerobic bacterium isolated from deep subsurface oil field and proposal of Koleobacterales ord. nov. in the phylum Firmicutes.</title>
        <authorList>
            <person name="Sakamoto S."/>
            <person name="Tamaki H."/>
        </authorList>
    </citation>
    <scope>NUCLEOTIDE SEQUENCE</scope>
    <source>
        <strain evidence="13">NRmbB1</strain>
    </source>
</reference>
<keyword evidence="4 10" id="KW-0677">Repeat</keyword>
<dbReference type="HAMAP" id="MF_00463">
    <property type="entry name" value="RsxB_RnfB"/>
    <property type="match status" value="1"/>
</dbReference>
<feature type="domain" description="4Fe-4S" evidence="12">
    <location>
        <begin position="33"/>
        <end position="92"/>
    </location>
</feature>
<feature type="binding site" evidence="10">
    <location>
        <position position="173"/>
    </location>
    <ligand>
        <name>[4Fe-4S] cluster</name>
        <dbReference type="ChEBI" id="CHEBI:49883"/>
        <label>3</label>
    </ligand>
</feature>
<dbReference type="GO" id="GO:0022900">
    <property type="term" value="P:electron transport chain"/>
    <property type="evidence" value="ECO:0007669"/>
    <property type="project" value="UniProtKB-UniRule"/>
</dbReference>
<feature type="domain" description="4Fe-4S ferredoxin-type" evidence="11">
    <location>
        <begin position="209"/>
        <end position="237"/>
    </location>
</feature>
<dbReference type="NCBIfam" id="TIGR01944">
    <property type="entry name" value="rnfB"/>
    <property type="match status" value="1"/>
</dbReference>
<dbReference type="PROSITE" id="PS51379">
    <property type="entry name" value="4FE4S_FER_2"/>
    <property type="match status" value="6"/>
</dbReference>
<dbReference type="GO" id="GO:0005886">
    <property type="term" value="C:plasma membrane"/>
    <property type="evidence" value="ECO:0007669"/>
    <property type="project" value="UniProtKB-SubCell"/>
</dbReference>
<feature type="domain" description="4Fe-4S ferredoxin-type" evidence="11">
    <location>
        <begin position="164"/>
        <end position="193"/>
    </location>
</feature>
<keyword evidence="10" id="KW-1003">Cell membrane</keyword>
<feature type="binding site" evidence="10">
    <location>
        <position position="153"/>
    </location>
    <ligand>
        <name>[4Fe-4S] cluster</name>
        <dbReference type="ChEBI" id="CHEBI:49883"/>
        <label>3</label>
    </ligand>
</feature>
<dbReference type="GO" id="GO:0046872">
    <property type="term" value="F:metal ion binding"/>
    <property type="evidence" value="ECO:0007669"/>
    <property type="project" value="UniProtKB-KW"/>
</dbReference>
<feature type="domain" description="4Fe-4S ferredoxin-type" evidence="11">
    <location>
        <begin position="298"/>
        <end position="328"/>
    </location>
</feature>
<evidence type="ECO:0000259" key="12">
    <source>
        <dbReference type="PROSITE" id="PS51656"/>
    </source>
</evidence>
<keyword evidence="2 10" id="KW-0004">4Fe-4S</keyword>
<dbReference type="Proteomes" id="UP000662904">
    <property type="component" value="Chromosome"/>
</dbReference>